<dbReference type="AlphaFoldDB" id="A0A2I2FI79"/>
<keyword evidence="9" id="KW-1185">Reference proteome</keyword>
<dbReference type="PANTHER" id="PTHR12714:SF9">
    <property type="entry name" value="PROTEIN-S-ISOPRENYLCYSTEINE O-METHYLTRANSFERASE"/>
    <property type="match status" value="1"/>
</dbReference>
<name>A0A2I2FI79_ASPCN</name>
<evidence type="ECO:0000256" key="4">
    <source>
        <dbReference type="ARBA" id="ARBA00023136"/>
    </source>
</evidence>
<evidence type="ECO:0000256" key="6">
    <source>
        <dbReference type="SAM" id="MobiDB-lite"/>
    </source>
</evidence>
<evidence type="ECO:0000256" key="2">
    <source>
        <dbReference type="ARBA" id="ARBA00022692"/>
    </source>
</evidence>
<feature type="transmembrane region" description="Helical" evidence="5">
    <location>
        <begin position="199"/>
        <end position="218"/>
    </location>
</feature>
<keyword evidence="5" id="KW-0949">S-adenosyl-L-methionine</keyword>
<dbReference type="GO" id="GO:0005789">
    <property type="term" value="C:endoplasmic reticulum membrane"/>
    <property type="evidence" value="ECO:0007669"/>
    <property type="project" value="UniProtKB-SubCell"/>
</dbReference>
<organism evidence="8 9">
    <name type="scientific">Aspergillus candidus</name>
    <dbReference type="NCBI Taxonomy" id="41067"/>
    <lineage>
        <taxon>Eukaryota</taxon>
        <taxon>Fungi</taxon>
        <taxon>Dikarya</taxon>
        <taxon>Ascomycota</taxon>
        <taxon>Pezizomycotina</taxon>
        <taxon>Eurotiomycetes</taxon>
        <taxon>Eurotiomycetidae</taxon>
        <taxon>Eurotiales</taxon>
        <taxon>Aspergillaceae</taxon>
        <taxon>Aspergillus</taxon>
        <taxon>Aspergillus subgen. Circumdati</taxon>
    </lineage>
</organism>
<dbReference type="GO" id="GO:0032259">
    <property type="term" value="P:methylation"/>
    <property type="evidence" value="ECO:0007669"/>
    <property type="project" value="UniProtKB-KW"/>
</dbReference>
<dbReference type="EMBL" id="KZ559125">
    <property type="protein sequence ID" value="PLB40335.1"/>
    <property type="molecule type" value="Genomic_DNA"/>
</dbReference>
<comment type="catalytic activity">
    <reaction evidence="5">
        <text>[protein]-C-terminal S-[(2E,6E)-farnesyl]-L-cysteine + S-adenosyl-L-methionine = [protein]-C-terminal S-[(2E,6E)-farnesyl]-L-cysteine methyl ester + S-adenosyl-L-homocysteine</text>
        <dbReference type="Rhea" id="RHEA:21672"/>
        <dbReference type="Rhea" id="RHEA-COMP:12125"/>
        <dbReference type="Rhea" id="RHEA-COMP:12126"/>
        <dbReference type="ChEBI" id="CHEBI:57856"/>
        <dbReference type="ChEBI" id="CHEBI:59789"/>
        <dbReference type="ChEBI" id="CHEBI:90510"/>
        <dbReference type="ChEBI" id="CHEBI:90511"/>
        <dbReference type="EC" id="2.1.1.100"/>
    </reaction>
</comment>
<dbReference type="EC" id="2.1.1.100" evidence="5"/>
<dbReference type="Pfam" id="PF04140">
    <property type="entry name" value="ICMT"/>
    <property type="match status" value="1"/>
</dbReference>
<feature type="signal peptide" evidence="7">
    <location>
        <begin position="1"/>
        <end position="23"/>
    </location>
</feature>
<dbReference type="Proteomes" id="UP000234585">
    <property type="component" value="Unassembled WGS sequence"/>
</dbReference>
<dbReference type="STRING" id="41067.A0A2I2FI79"/>
<proteinExistence type="inferred from homology"/>
<keyword evidence="2 5" id="KW-0812">Transmembrane</keyword>
<evidence type="ECO:0000256" key="7">
    <source>
        <dbReference type="SAM" id="SignalP"/>
    </source>
</evidence>
<dbReference type="InterPro" id="IPR007269">
    <property type="entry name" value="ICMT_MeTrfase"/>
</dbReference>
<evidence type="ECO:0000313" key="8">
    <source>
        <dbReference type="EMBL" id="PLB40335.1"/>
    </source>
</evidence>
<reference evidence="8 9" key="1">
    <citation type="submission" date="2017-12" db="EMBL/GenBank/DDBJ databases">
        <authorList>
            <consortium name="DOE Joint Genome Institute"/>
            <person name="Haridas S."/>
            <person name="Kjaerbolling I."/>
            <person name="Vesth T.C."/>
            <person name="Frisvad J.C."/>
            <person name="Nybo J.L."/>
            <person name="Theobald S."/>
            <person name="Kuo A."/>
            <person name="Bowyer P."/>
            <person name="Matsuda Y."/>
            <person name="Mondo S."/>
            <person name="Lyhne E.K."/>
            <person name="Kogle M.E."/>
            <person name="Clum A."/>
            <person name="Lipzen A."/>
            <person name="Salamov A."/>
            <person name="Ngan C.Y."/>
            <person name="Daum C."/>
            <person name="Chiniquy J."/>
            <person name="Barry K."/>
            <person name="LaButti K."/>
            <person name="Simmons B.A."/>
            <person name="Magnuson J.K."/>
            <person name="Mortensen U.H."/>
            <person name="Larsen T.O."/>
            <person name="Grigoriev I.V."/>
            <person name="Baker S.E."/>
            <person name="Andersen M.R."/>
            <person name="Nordberg H.P."/>
            <person name="Cantor M.N."/>
            <person name="Hua S.X."/>
        </authorList>
    </citation>
    <scope>NUCLEOTIDE SEQUENCE [LARGE SCALE GENOMIC DNA]</scope>
    <source>
        <strain evidence="8 9">CBS 102.13</strain>
    </source>
</reference>
<evidence type="ECO:0000256" key="3">
    <source>
        <dbReference type="ARBA" id="ARBA00022989"/>
    </source>
</evidence>
<comment type="caution">
    <text evidence="5">Lacks conserved residue(s) required for the propagation of feature annotation.</text>
</comment>
<keyword evidence="7" id="KW-0732">Signal</keyword>
<accession>A0A2I2FI79</accession>
<evidence type="ECO:0000313" key="9">
    <source>
        <dbReference type="Proteomes" id="UP000234585"/>
    </source>
</evidence>
<comment type="subcellular location">
    <subcellularLocation>
        <location evidence="5">Endoplasmic reticulum membrane</location>
        <topology evidence="5">Multi-pass membrane protein</topology>
    </subcellularLocation>
    <subcellularLocation>
        <location evidence="1">Membrane</location>
        <topology evidence="1">Multi-pass membrane protein</topology>
    </subcellularLocation>
</comment>
<feature type="region of interest" description="Disordered" evidence="6">
    <location>
        <begin position="26"/>
        <end position="47"/>
    </location>
</feature>
<dbReference type="Gene3D" id="1.20.120.1630">
    <property type="match status" value="1"/>
</dbReference>
<feature type="compositionally biased region" description="Basic and acidic residues" evidence="6">
    <location>
        <begin position="38"/>
        <end position="47"/>
    </location>
</feature>
<keyword evidence="3 5" id="KW-1133">Transmembrane helix</keyword>
<sequence length="248" mass="27304">MPTFQSTTLALALIAASHITIRCIRPPNATAPSHPKNRPSDKGGQEKPRDRIRFITGLLPLLGAHILRLAFFYQAVTVLLWTTSPTDTSYLSYICPGRQNLDPAIFTWSPTTIISLLAIASGGALRLSAYGGLGPNFTFHLAQPDQLITDGVYGYLQHPSYSGLVLIEAGTVPLILRWDAAAAGCWMEAWMRETVSGKGMVLVLLGVVVTGVFVTVRVSDEERMLRGRFGKVWEDWHRRTAKFVPGLW</sequence>
<feature type="chain" id="PRO_5014157361" description="Protein-S-isoprenylcysteine O-methyltransferase" evidence="7">
    <location>
        <begin position="24"/>
        <end position="248"/>
    </location>
</feature>
<evidence type="ECO:0000256" key="1">
    <source>
        <dbReference type="ARBA" id="ARBA00004141"/>
    </source>
</evidence>
<dbReference type="OrthoDB" id="422086at2759"/>
<dbReference type="PANTHER" id="PTHR12714">
    <property type="entry name" value="PROTEIN-S ISOPRENYLCYSTEINE O-METHYLTRANSFERASE"/>
    <property type="match status" value="1"/>
</dbReference>
<dbReference type="RefSeq" id="XP_024674347.1">
    <property type="nucleotide sequence ID" value="XM_024811736.1"/>
</dbReference>
<keyword evidence="4 5" id="KW-0472">Membrane</keyword>
<feature type="transmembrane region" description="Helical" evidence="5">
    <location>
        <begin position="57"/>
        <end position="81"/>
    </location>
</feature>
<protein>
    <recommendedName>
        <fullName evidence="5">Protein-S-isoprenylcysteine O-methyltransferase</fullName>
        <ecNumber evidence="5">2.1.1.100</ecNumber>
    </recommendedName>
</protein>
<keyword evidence="5" id="KW-0256">Endoplasmic reticulum</keyword>
<keyword evidence="5" id="KW-0489">Methyltransferase</keyword>
<dbReference type="GeneID" id="36518896"/>
<dbReference type="GO" id="GO:0004671">
    <property type="term" value="F:protein C-terminal S-isoprenylcysteine carboxyl O-methyltransferase activity"/>
    <property type="evidence" value="ECO:0007669"/>
    <property type="project" value="UniProtKB-EC"/>
</dbReference>
<gene>
    <name evidence="8" type="ORF">BDW47DRAFT_101860</name>
</gene>
<evidence type="ECO:0000256" key="5">
    <source>
        <dbReference type="RuleBase" id="RU362022"/>
    </source>
</evidence>
<comment type="similarity">
    <text evidence="5">Belongs to the class VI-like SAM-binding methyltransferase superfamily. Isoprenylcysteine carboxyl methyltransferase family.</text>
</comment>
<keyword evidence="5" id="KW-0808">Transferase</keyword>